<proteinExistence type="inferred from homology"/>
<accession>A0A409YWQ4</accession>
<evidence type="ECO:0000313" key="12">
    <source>
        <dbReference type="Proteomes" id="UP000284706"/>
    </source>
</evidence>
<dbReference type="Gene3D" id="3.40.50.300">
    <property type="entry name" value="P-loop containing nucleotide triphosphate hydrolases"/>
    <property type="match status" value="1"/>
</dbReference>
<dbReference type="GO" id="GO:0005886">
    <property type="term" value="C:plasma membrane"/>
    <property type="evidence" value="ECO:0007669"/>
    <property type="project" value="TreeGrafter"/>
</dbReference>
<keyword evidence="8" id="KW-0961">Cell wall biogenesis/degradation</keyword>
<protein>
    <recommendedName>
        <fullName evidence="10">GH16 domain-containing protein</fullName>
    </recommendedName>
</protein>
<comment type="caution">
    <text evidence="11">The sequence shown here is derived from an EMBL/GenBank/DDBJ whole genome shotgun (WGS) entry which is preliminary data.</text>
</comment>
<keyword evidence="7" id="KW-0325">Glycoprotein</keyword>
<dbReference type="InterPro" id="IPR005629">
    <property type="entry name" value="Skn1/Kre6/Sbg1"/>
</dbReference>
<evidence type="ECO:0000256" key="4">
    <source>
        <dbReference type="ARBA" id="ARBA00022968"/>
    </source>
</evidence>
<evidence type="ECO:0000313" key="11">
    <source>
        <dbReference type="EMBL" id="PPR07419.1"/>
    </source>
</evidence>
<keyword evidence="3" id="KW-0812">Transmembrane</keyword>
<gene>
    <name evidence="11" type="ORF">CVT26_013735</name>
</gene>
<evidence type="ECO:0000256" key="1">
    <source>
        <dbReference type="ARBA" id="ARBA00004606"/>
    </source>
</evidence>
<dbReference type="GO" id="GO:0015926">
    <property type="term" value="F:glucosidase activity"/>
    <property type="evidence" value="ECO:0007669"/>
    <property type="project" value="TreeGrafter"/>
</dbReference>
<dbReference type="InterPro" id="IPR000795">
    <property type="entry name" value="T_Tr_GTP-bd_dom"/>
</dbReference>
<dbReference type="FunFam" id="2.40.30.10:FF:000014">
    <property type="entry name" value="Probable GTP-binding protein 1"/>
    <property type="match status" value="1"/>
</dbReference>
<evidence type="ECO:0000256" key="5">
    <source>
        <dbReference type="ARBA" id="ARBA00022989"/>
    </source>
</evidence>
<feature type="domain" description="GH16" evidence="10">
    <location>
        <begin position="687"/>
        <end position="1062"/>
    </location>
</feature>
<dbReference type="GO" id="GO:0006078">
    <property type="term" value="P:(1-&gt;6)-beta-D-glucan biosynthetic process"/>
    <property type="evidence" value="ECO:0007669"/>
    <property type="project" value="TreeGrafter"/>
</dbReference>
<dbReference type="Pfam" id="PF00009">
    <property type="entry name" value="GTP_EFTU"/>
    <property type="match status" value="1"/>
</dbReference>
<dbReference type="GO" id="GO:0005525">
    <property type="term" value="F:GTP binding"/>
    <property type="evidence" value="ECO:0007669"/>
    <property type="project" value="InterPro"/>
</dbReference>
<dbReference type="EMBL" id="NHYE01000131">
    <property type="protein sequence ID" value="PPR07419.1"/>
    <property type="molecule type" value="Genomic_DNA"/>
</dbReference>
<dbReference type="OrthoDB" id="248233at2759"/>
<dbReference type="CDD" id="cd03694">
    <property type="entry name" value="GTPBP_II"/>
    <property type="match status" value="1"/>
</dbReference>
<keyword evidence="5" id="KW-1133">Transmembrane helix</keyword>
<keyword evidence="12" id="KW-1185">Reference proteome</keyword>
<dbReference type="Proteomes" id="UP000284706">
    <property type="component" value="Unassembled WGS sequence"/>
</dbReference>
<dbReference type="STRING" id="231916.A0A409YWQ4"/>
<dbReference type="Pfam" id="PF03144">
    <property type="entry name" value="GTP_EFTU_D2"/>
    <property type="match status" value="1"/>
</dbReference>
<dbReference type="InterPro" id="IPR027417">
    <property type="entry name" value="P-loop_NTPase"/>
</dbReference>
<evidence type="ECO:0000256" key="3">
    <source>
        <dbReference type="ARBA" id="ARBA00022692"/>
    </source>
</evidence>
<evidence type="ECO:0000256" key="9">
    <source>
        <dbReference type="SAM" id="MobiDB-lite"/>
    </source>
</evidence>
<evidence type="ECO:0000259" key="10">
    <source>
        <dbReference type="PROSITE" id="PS51762"/>
    </source>
</evidence>
<keyword evidence="6" id="KW-0472">Membrane</keyword>
<dbReference type="InterPro" id="IPR013320">
    <property type="entry name" value="ConA-like_dom_sf"/>
</dbReference>
<dbReference type="InterPro" id="IPR000757">
    <property type="entry name" value="Beta-glucanase-like"/>
</dbReference>
<dbReference type="FunFam" id="2.60.120.200:FF:000259">
    <property type="entry name" value="Chromosome 9, whole genome shotgun sequence"/>
    <property type="match status" value="1"/>
</dbReference>
<dbReference type="CDD" id="cd02180">
    <property type="entry name" value="GH16_fungal_KRE6_glucanase"/>
    <property type="match status" value="1"/>
</dbReference>
<dbReference type="GO" id="GO:0005789">
    <property type="term" value="C:endoplasmic reticulum membrane"/>
    <property type="evidence" value="ECO:0007669"/>
    <property type="project" value="TreeGrafter"/>
</dbReference>
<dbReference type="Pfam" id="PF03935">
    <property type="entry name" value="SKN1_KRE6_Sbg1"/>
    <property type="match status" value="1"/>
</dbReference>
<feature type="region of interest" description="Disordered" evidence="9">
    <location>
        <begin position="1"/>
        <end position="65"/>
    </location>
</feature>
<organism evidence="11 12">
    <name type="scientific">Gymnopilus dilepis</name>
    <dbReference type="NCBI Taxonomy" id="231916"/>
    <lineage>
        <taxon>Eukaryota</taxon>
        <taxon>Fungi</taxon>
        <taxon>Dikarya</taxon>
        <taxon>Basidiomycota</taxon>
        <taxon>Agaricomycotina</taxon>
        <taxon>Agaricomycetes</taxon>
        <taxon>Agaricomycetidae</taxon>
        <taxon>Agaricales</taxon>
        <taxon>Agaricineae</taxon>
        <taxon>Hymenogastraceae</taxon>
        <taxon>Gymnopilus</taxon>
    </lineage>
</organism>
<evidence type="ECO:0000256" key="7">
    <source>
        <dbReference type="ARBA" id="ARBA00023180"/>
    </source>
</evidence>
<dbReference type="PROSITE" id="PS51762">
    <property type="entry name" value="GH16_2"/>
    <property type="match status" value="1"/>
</dbReference>
<dbReference type="GO" id="GO:0003924">
    <property type="term" value="F:GTPase activity"/>
    <property type="evidence" value="ECO:0007669"/>
    <property type="project" value="InterPro"/>
</dbReference>
<dbReference type="GO" id="GO:0031505">
    <property type="term" value="P:fungal-type cell wall organization"/>
    <property type="evidence" value="ECO:0007669"/>
    <property type="project" value="TreeGrafter"/>
</dbReference>
<dbReference type="SUPFAM" id="SSF50447">
    <property type="entry name" value="Translation proteins"/>
    <property type="match status" value="1"/>
</dbReference>
<dbReference type="Gene3D" id="2.60.120.200">
    <property type="match status" value="2"/>
</dbReference>
<dbReference type="PANTHER" id="PTHR31361:SF1">
    <property type="entry name" value="BETA-GLUCAN SYNTHESIS-ASSOCIATED PROTEIN KRE6-RELATED"/>
    <property type="match status" value="1"/>
</dbReference>
<dbReference type="SUPFAM" id="SSF52540">
    <property type="entry name" value="P-loop containing nucleoside triphosphate hydrolases"/>
    <property type="match status" value="1"/>
</dbReference>
<name>A0A409YWQ4_9AGAR</name>
<reference evidence="11 12" key="1">
    <citation type="journal article" date="2018" name="Evol. Lett.">
        <title>Horizontal gene cluster transfer increased hallucinogenic mushroom diversity.</title>
        <authorList>
            <person name="Reynolds H.T."/>
            <person name="Vijayakumar V."/>
            <person name="Gluck-Thaler E."/>
            <person name="Korotkin H.B."/>
            <person name="Matheny P.B."/>
            <person name="Slot J.C."/>
        </authorList>
    </citation>
    <scope>NUCLEOTIDE SEQUENCE [LARGE SCALE GENOMIC DNA]</scope>
    <source>
        <strain evidence="11 12">SRW20</strain>
    </source>
</reference>
<dbReference type="InterPro" id="IPR004161">
    <property type="entry name" value="EFTu-like_2"/>
</dbReference>
<keyword evidence="4" id="KW-0735">Signal-anchor</keyword>
<evidence type="ECO:0000256" key="8">
    <source>
        <dbReference type="ARBA" id="ARBA00023316"/>
    </source>
</evidence>
<feature type="compositionally biased region" description="Polar residues" evidence="9">
    <location>
        <begin position="53"/>
        <end position="65"/>
    </location>
</feature>
<dbReference type="AlphaFoldDB" id="A0A409YWQ4"/>
<evidence type="ECO:0000256" key="2">
    <source>
        <dbReference type="ARBA" id="ARBA00010962"/>
    </source>
</evidence>
<dbReference type="PANTHER" id="PTHR31361">
    <property type="entry name" value="BETA-GLUCAN SYNTHESIS-ASSOCIATED PROTEIN KRE6-RELATED"/>
    <property type="match status" value="1"/>
</dbReference>
<dbReference type="SUPFAM" id="SSF49899">
    <property type="entry name" value="Concanavalin A-like lectins/glucanases"/>
    <property type="match status" value="1"/>
</dbReference>
<feature type="compositionally biased region" description="Basic and acidic residues" evidence="9">
    <location>
        <begin position="12"/>
        <end position="21"/>
    </location>
</feature>
<evidence type="ECO:0000256" key="6">
    <source>
        <dbReference type="ARBA" id="ARBA00023136"/>
    </source>
</evidence>
<dbReference type="InParanoid" id="A0A409YWQ4"/>
<comment type="subcellular location">
    <subcellularLocation>
        <location evidence="1">Membrane</location>
        <topology evidence="1">Single-pass type II membrane protein</topology>
    </subcellularLocation>
</comment>
<comment type="similarity">
    <text evidence="2">Belongs to the SKN1/KRE6 family.</text>
</comment>
<sequence>MTSLRTFQSEIDDIHNREISKQRAQASGSHDKTPQKGSKGKAKEEPTPKPSQVPHQTQVKSDTTNLQEIEDRILHLLLSKDSGDHEQARDQVAALLTQTSGEYVLRVGQRPPLTELYAGGLSDDTTGWIGTSRTSEEIEMLITQVTKAVEEVGGKIMEDHHRAALLLRLPPPDVSLTPEVRCAVVGNDEVSRQSIAYILQEHLMTVEDERELACFDTSMKLRQDELQALEWSAIKILGFGPSGSAILPNTAFSNDPDVIRREKMGWDEISIQAAKIVSFIDLAGHERYLKTTLYGLTSGSPSCVILMVGANAGLIGMSKEHLAIALALSVPIVVCITKIDMTPPNVLAETIKQVSKILKSPGCRKNPVFVSSMETTVEIATSFGSDRVCPVFQISNVTGQGLDFLRCFLNLLPSSEGDTDKFAIDQPLEYSITEVWSVPYVGTVVNGIVNAGSVKSGDAVLLGPDSNGNYQSTVIKSMQRKRADVTRADAGQCVALALKRIRRSAVRKGMVLVHKSDTPPRAIRQFEGQVLILYHNTTLQKNYQAMLHCGISFDSAPYPVGSRSSMSNISPQYSFPPDPRDWGSSLLTDITESDDEQHTPLKGRLLEDTLKHSISYRGIGNVGCLSVLLASIITLFIAYPVITYYGPNRSPESSLNFGANATGQIPQIAGNHGLIDEDTPREAYTRKSWRDDSTDMQLVFSDEFNADGRSFYPGDDPYWEALDLHYWQTNNLEWYDPGAITTQNGSLVITLSKKQTHGLNYEGGTHANFLVSLSNKFCFTGGYLETSVELPGANNILGLWPAIWTLGNLGRAGYGASLEGVWPYTYDSCDVGTVANQTINGQPAAATTNGDQSKGGVLSFLPGQRLSRCTCPGESHPGPKHSDGTFVGRSAPEIDVFEAQIDEQSLIPGVSQSAQWAPFDSGYHWNNTPANMVISNPDITKINTFVGSATQQATSLITETNPSCYENNGGCFSVYGFEYQPGFDKGYITWVSNNRQAWTLNAAGLGPDSNVQISTRPISQEPMYLIANLGMSRGFGPMDLANLPFPVHMRIDYIRVYQPRDAINIGCDPKDFPTQTYIDK</sequence>
<dbReference type="InterPro" id="IPR009000">
    <property type="entry name" value="Transl_B-barrel_sf"/>
</dbReference>
<dbReference type="Gene3D" id="2.40.30.10">
    <property type="entry name" value="Translation factors"/>
    <property type="match status" value="1"/>
</dbReference>